<feature type="region of interest" description="Disordered" evidence="1">
    <location>
        <begin position="298"/>
        <end position="343"/>
    </location>
</feature>
<dbReference type="AlphaFoldDB" id="A0A8J2PK01"/>
<feature type="region of interest" description="Disordered" evidence="1">
    <location>
        <begin position="677"/>
        <end position="697"/>
    </location>
</feature>
<comment type="caution">
    <text evidence="2">The sequence shown here is derived from an EMBL/GenBank/DDBJ whole genome shotgun (WGS) entry which is preliminary data.</text>
</comment>
<protein>
    <submittedName>
        <fullName evidence="2">Uncharacterized protein</fullName>
    </submittedName>
</protein>
<reference evidence="2" key="1">
    <citation type="submission" date="2021-06" db="EMBL/GenBank/DDBJ databases">
        <authorList>
            <person name="Hodson N. C."/>
            <person name="Mongue J. A."/>
            <person name="Jaron S. K."/>
        </authorList>
    </citation>
    <scope>NUCLEOTIDE SEQUENCE</scope>
</reference>
<accession>A0A8J2PK01</accession>
<evidence type="ECO:0000256" key="1">
    <source>
        <dbReference type="SAM" id="MobiDB-lite"/>
    </source>
</evidence>
<proteinExistence type="predicted"/>
<sequence length="697" mass="80117">MRGENVLVTHLPEHLRDQITLEELHNRISQLDIPQNSKIILSACQIEFNYSRKPYKIIEDQLIDVLDLLFQKKAESIILLFPLLKPRISSEPLVKISRYIDFKEMFTRATADPRIKFVQSPSMQFLETELISRGGKQFLRPKIGPHGEILPVRQRFHFVPILRRFFPSISQYKETEKLIEAELKRIEKAALFKTDHQDRNIEGDTKRLFEPKTAPYIHPGDKEPEIELGDKPPPPMMVSTSNPESITPEVELITAQIPPLMSLASETPSPPQIYQNIQLDPLTTAELTMDNTLSSLMAGNIEEQIEEPTTSRSARKRRRRREKRSKTPIPPASPPKPFRHLQDPENLKESTMAQLLRPATIDPACIVGVAVGPKFISLQLDTGAILSIISQPVIDILTTYAPKDLSYIELKQQISLTLADSKTIAIAKHCVEIRLMLGNREINIPFYIIDSAEKVFIMGRLSMDYWKISLNLHERKLICNFDPEHPMEICFISTEGMFKPTLCSAKTNLQIENLNETIATVEEAELSIFEMIQSMETDQDFFTIKNFQEGIWELDLPSSFENIDIEPNCTKKSVNNSKIYEFKTFPYRYNSYTKVPNYLLDTFMRNKINNCKIAHEQRAIRRKNYFFRKQSTMRYSGARASVFDTPPTTPPVNTTLGTLEQLHQLADALEILKMEAESGPYTKDKKNTRKRLHSSNQ</sequence>
<keyword evidence="3" id="KW-1185">Reference proteome</keyword>
<evidence type="ECO:0000313" key="3">
    <source>
        <dbReference type="Proteomes" id="UP000708208"/>
    </source>
</evidence>
<organism evidence="2 3">
    <name type="scientific">Allacma fusca</name>
    <dbReference type="NCBI Taxonomy" id="39272"/>
    <lineage>
        <taxon>Eukaryota</taxon>
        <taxon>Metazoa</taxon>
        <taxon>Ecdysozoa</taxon>
        <taxon>Arthropoda</taxon>
        <taxon>Hexapoda</taxon>
        <taxon>Collembola</taxon>
        <taxon>Symphypleona</taxon>
        <taxon>Sminthuridae</taxon>
        <taxon>Allacma</taxon>
    </lineage>
</organism>
<name>A0A8J2PK01_9HEXA</name>
<feature type="compositionally biased region" description="Basic residues" evidence="1">
    <location>
        <begin position="686"/>
        <end position="697"/>
    </location>
</feature>
<feature type="compositionally biased region" description="Basic residues" evidence="1">
    <location>
        <begin position="313"/>
        <end position="326"/>
    </location>
</feature>
<dbReference type="CDD" id="cd00303">
    <property type="entry name" value="retropepsin_like"/>
    <property type="match status" value="1"/>
</dbReference>
<evidence type="ECO:0000313" key="2">
    <source>
        <dbReference type="EMBL" id="CAG7817840.1"/>
    </source>
</evidence>
<dbReference type="EMBL" id="CAJVCH010405184">
    <property type="protein sequence ID" value="CAG7817840.1"/>
    <property type="molecule type" value="Genomic_DNA"/>
</dbReference>
<dbReference type="Proteomes" id="UP000708208">
    <property type="component" value="Unassembled WGS sequence"/>
</dbReference>
<gene>
    <name evidence="2" type="ORF">AFUS01_LOCUS28381</name>
</gene>